<keyword evidence="7" id="KW-0406">Ion transport</keyword>
<gene>
    <name evidence="12" type="ORF">Ccrd_015143</name>
</gene>
<dbReference type="Gramene" id="KVI06505">
    <property type="protein sequence ID" value="KVI06505"/>
    <property type="gene ID" value="Ccrd_015143"/>
</dbReference>
<feature type="non-terminal residue" evidence="12">
    <location>
        <position position="1"/>
    </location>
</feature>
<evidence type="ECO:0000256" key="2">
    <source>
        <dbReference type="ARBA" id="ARBA00008936"/>
    </source>
</evidence>
<dbReference type="SUPFAM" id="SSF52540">
    <property type="entry name" value="P-loop containing nucleoside triphosphate hydrolases"/>
    <property type="match status" value="1"/>
</dbReference>
<keyword evidence="4" id="KW-0547">Nucleotide-binding</keyword>
<dbReference type="InterPro" id="IPR000194">
    <property type="entry name" value="ATPase_F1/V1/A1_a/bsu_nucl-bd"/>
</dbReference>
<dbReference type="Gene3D" id="3.40.50.12240">
    <property type="match status" value="1"/>
</dbReference>
<keyword evidence="9" id="KW-0139">CF(1)</keyword>
<dbReference type="GO" id="GO:0046933">
    <property type="term" value="F:proton-transporting ATP synthase activity, rotational mechanism"/>
    <property type="evidence" value="ECO:0007669"/>
    <property type="project" value="InterPro"/>
</dbReference>
<evidence type="ECO:0000256" key="10">
    <source>
        <dbReference type="ARBA" id="ARBA00023310"/>
    </source>
</evidence>
<evidence type="ECO:0000256" key="6">
    <source>
        <dbReference type="ARBA" id="ARBA00022840"/>
    </source>
</evidence>
<dbReference type="Proteomes" id="UP000243975">
    <property type="component" value="Unassembled WGS sequence"/>
</dbReference>
<comment type="subcellular location">
    <subcellularLocation>
        <location evidence="1">Membrane</location>
    </subcellularLocation>
</comment>
<evidence type="ECO:0000313" key="13">
    <source>
        <dbReference type="Proteomes" id="UP000243975"/>
    </source>
</evidence>
<dbReference type="GO" id="GO:0005524">
    <property type="term" value="F:ATP binding"/>
    <property type="evidence" value="ECO:0007669"/>
    <property type="project" value="UniProtKB-KW"/>
</dbReference>
<evidence type="ECO:0000256" key="4">
    <source>
        <dbReference type="ARBA" id="ARBA00022741"/>
    </source>
</evidence>
<evidence type="ECO:0000313" key="12">
    <source>
        <dbReference type="EMBL" id="KVI06505.1"/>
    </source>
</evidence>
<keyword evidence="6" id="KW-0067">ATP-binding</keyword>
<name>A0A103YCE5_CYNCS</name>
<keyword evidence="8" id="KW-0472">Membrane</keyword>
<proteinExistence type="inferred from homology"/>
<dbReference type="STRING" id="59895.A0A103YCE5"/>
<dbReference type="InterPro" id="IPR005294">
    <property type="entry name" value="ATP_synth_F1_asu"/>
</dbReference>
<keyword evidence="3" id="KW-0813">Transport</keyword>
<evidence type="ECO:0000256" key="1">
    <source>
        <dbReference type="ARBA" id="ARBA00004370"/>
    </source>
</evidence>
<dbReference type="Pfam" id="PF00006">
    <property type="entry name" value="ATP-synt_ab"/>
    <property type="match status" value="1"/>
</dbReference>
<evidence type="ECO:0000256" key="5">
    <source>
        <dbReference type="ARBA" id="ARBA00022781"/>
    </source>
</evidence>
<dbReference type="AlphaFoldDB" id="A0A103YCE5"/>
<evidence type="ECO:0000256" key="3">
    <source>
        <dbReference type="ARBA" id="ARBA00022448"/>
    </source>
</evidence>
<dbReference type="GO" id="GO:0043531">
    <property type="term" value="F:ADP binding"/>
    <property type="evidence" value="ECO:0007669"/>
    <property type="project" value="TreeGrafter"/>
</dbReference>
<evidence type="ECO:0000256" key="9">
    <source>
        <dbReference type="ARBA" id="ARBA00023196"/>
    </source>
</evidence>
<organism evidence="12 13">
    <name type="scientific">Cynara cardunculus var. scolymus</name>
    <name type="common">Globe artichoke</name>
    <name type="synonym">Cynara scolymus</name>
    <dbReference type="NCBI Taxonomy" id="59895"/>
    <lineage>
        <taxon>Eukaryota</taxon>
        <taxon>Viridiplantae</taxon>
        <taxon>Streptophyta</taxon>
        <taxon>Embryophyta</taxon>
        <taxon>Tracheophyta</taxon>
        <taxon>Spermatophyta</taxon>
        <taxon>Magnoliopsida</taxon>
        <taxon>eudicotyledons</taxon>
        <taxon>Gunneridae</taxon>
        <taxon>Pentapetalae</taxon>
        <taxon>asterids</taxon>
        <taxon>campanulids</taxon>
        <taxon>Asterales</taxon>
        <taxon>Asteraceae</taxon>
        <taxon>Carduoideae</taxon>
        <taxon>Cardueae</taxon>
        <taxon>Carduinae</taxon>
        <taxon>Cynara</taxon>
    </lineage>
</organism>
<dbReference type="GO" id="GO:0005739">
    <property type="term" value="C:mitochondrion"/>
    <property type="evidence" value="ECO:0007669"/>
    <property type="project" value="UniProtKB-ARBA"/>
</dbReference>
<evidence type="ECO:0000256" key="8">
    <source>
        <dbReference type="ARBA" id="ARBA00023136"/>
    </source>
</evidence>
<reference evidence="12 13" key="1">
    <citation type="journal article" date="2016" name="Sci. Rep.">
        <title>The genome sequence of the outbreeding globe artichoke constructed de novo incorporating a phase-aware low-pass sequencing strategy of F1 progeny.</title>
        <authorList>
            <person name="Scaglione D."/>
            <person name="Reyes-Chin-Wo S."/>
            <person name="Acquadro A."/>
            <person name="Froenicke L."/>
            <person name="Portis E."/>
            <person name="Beitel C."/>
            <person name="Tirone M."/>
            <person name="Mauro R."/>
            <person name="Lo Monaco A."/>
            <person name="Mauromicale G."/>
            <person name="Faccioli P."/>
            <person name="Cattivelli L."/>
            <person name="Rieseberg L."/>
            <person name="Michelmore R."/>
            <person name="Lanteri S."/>
        </authorList>
    </citation>
    <scope>NUCLEOTIDE SEQUENCE [LARGE SCALE GENOMIC DNA]</scope>
    <source>
        <strain evidence="12">2C</strain>
    </source>
</reference>
<dbReference type="InterPro" id="IPR027417">
    <property type="entry name" value="P-loop_NTPase"/>
</dbReference>
<dbReference type="PANTHER" id="PTHR48082:SF2">
    <property type="entry name" value="ATP SYNTHASE SUBUNIT ALPHA, MITOCHONDRIAL"/>
    <property type="match status" value="1"/>
</dbReference>
<dbReference type="EMBL" id="LEKV01001814">
    <property type="protein sequence ID" value="KVI06505.1"/>
    <property type="molecule type" value="Genomic_DNA"/>
</dbReference>
<comment type="caution">
    <text evidence="12">The sequence shown here is derived from an EMBL/GenBank/DDBJ whole genome shotgun (WGS) entry which is preliminary data.</text>
</comment>
<accession>A0A103YCE5</accession>
<keyword evidence="13" id="KW-1185">Reference proteome</keyword>
<protein>
    <submittedName>
        <fullName evidence="12">ATPase, F1/V1/A1 complex, alpha/beta subunit, nucleotide-binding domain-containing protein</fullName>
    </submittedName>
</protein>
<evidence type="ECO:0000256" key="7">
    <source>
        <dbReference type="ARBA" id="ARBA00023065"/>
    </source>
</evidence>
<dbReference type="GO" id="GO:0045259">
    <property type="term" value="C:proton-transporting ATP synthase complex"/>
    <property type="evidence" value="ECO:0007669"/>
    <property type="project" value="UniProtKB-KW"/>
</dbReference>
<evidence type="ECO:0000259" key="11">
    <source>
        <dbReference type="Pfam" id="PF00006"/>
    </source>
</evidence>
<dbReference type="PANTHER" id="PTHR48082">
    <property type="entry name" value="ATP SYNTHASE SUBUNIT ALPHA, MITOCHONDRIAL"/>
    <property type="match status" value="1"/>
</dbReference>
<keyword evidence="10" id="KW-0066">ATP synthesis</keyword>
<keyword evidence="5" id="KW-0375">Hydrogen ion transport</keyword>
<sequence>MNLNIMFEHLDFTELMENKVLIMERASLSVKNDRQFFIYQIIGISLVNKNIHQSDQIRRRELRILISFNLNLKTRKGWIPLLHYKTLLLIEEQTGYFMYHEQHTSIIYDDPSKQAQAYRQMSLLLRRPPGREAYPGDFFYLHSCLLERAAKLSSSLGEGSMTALPIVETQSGDVSAYIPTNAFSLMVHIPDWVIPV</sequence>
<comment type="similarity">
    <text evidence="2">Belongs to the ATPase alpha/beta chains family.</text>
</comment>
<dbReference type="FunFam" id="3.40.50.300:FF:002432">
    <property type="entry name" value="ATP synthase subunit alpha, mitochondrial"/>
    <property type="match status" value="1"/>
</dbReference>
<feature type="domain" description="ATPase F1/V1/A1 complex alpha/beta subunit nucleotide-binding" evidence="11">
    <location>
        <begin position="95"/>
        <end position="185"/>
    </location>
</feature>